<gene>
    <name evidence="1" type="ORF">I4F81_011011</name>
</gene>
<evidence type="ECO:0000313" key="2">
    <source>
        <dbReference type="Proteomes" id="UP000798662"/>
    </source>
</evidence>
<dbReference type="Proteomes" id="UP000798662">
    <property type="component" value="Chromosome 3"/>
</dbReference>
<comment type="caution">
    <text evidence="1">The sequence shown here is derived from an EMBL/GenBank/DDBJ whole genome shotgun (WGS) entry which is preliminary data.</text>
</comment>
<reference evidence="1" key="1">
    <citation type="submission" date="2019-11" db="EMBL/GenBank/DDBJ databases">
        <title>Nori genome reveals adaptations in red seaweeds to the harsh intertidal environment.</title>
        <authorList>
            <person name="Wang D."/>
            <person name="Mao Y."/>
        </authorList>
    </citation>
    <scope>NUCLEOTIDE SEQUENCE</scope>
    <source>
        <tissue evidence="1">Gametophyte</tissue>
    </source>
</reference>
<organism evidence="1 2">
    <name type="scientific">Pyropia yezoensis</name>
    <name type="common">Susabi-nori</name>
    <name type="synonym">Porphyra yezoensis</name>
    <dbReference type="NCBI Taxonomy" id="2788"/>
    <lineage>
        <taxon>Eukaryota</taxon>
        <taxon>Rhodophyta</taxon>
        <taxon>Bangiophyceae</taxon>
        <taxon>Bangiales</taxon>
        <taxon>Bangiaceae</taxon>
        <taxon>Pyropia</taxon>
    </lineage>
</organism>
<keyword evidence="2" id="KW-1185">Reference proteome</keyword>
<proteinExistence type="predicted"/>
<protein>
    <submittedName>
        <fullName evidence="1">Uncharacterized protein</fullName>
    </submittedName>
</protein>
<dbReference type="EMBL" id="CM020620">
    <property type="protein sequence ID" value="KAK1868525.1"/>
    <property type="molecule type" value="Genomic_DNA"/>
</dbReference>
<evidence type="ECO:0000313" key="1">
    <source>
        <dbReference type="EMBL" id="KAK1868525.1"/>
    </source>
</evidence>
<name>A0ACC3CEK9_PYRYE</name>
<sequence>MGKAGQAGEGALPTSAGRRPGRDRGGHRFRAGLPTTEENPFFKEKRTSPPTWTGGPEAPNPPTKCFPSVPRLARIHVVCHSTDHQTEAAPYLHVQFTLPHTSKVGIQAQWPQGTYRLSHPSVCGAGLRVSYAFTIPRADLIMRPYRGYDAPRALSDSRSCPDLARRQGRRHCQRCLHCGWCGRRPLSRQCRRVRRRSQRTAHTCFPVR</sequence>
<accession>A0ACC3CEK9</accession>